<dbReference type="AlphaFoldDB" id="A0A1H5SAD3"/>
<dbReference type="RefSeq" id="WP_103883489.1">
    <property type="nucleotide sequence ID" value="NZ_FNVU01000001.1"/>
</dbReference>
<organism evidence="3 4">
    <name type="scientific">Actinacidiphila yanglinensis</name>
    <dbReference type="NCBI Taxonomy" id="310779"/>
    <lineage>
        <taxon>Bacteria</taxon>
        <taxon>Bacillati</taxon>
        <taxon>Actinomycetota</taxon>
        <taxon>Actinomycetes</taxon>
        <taxon>Kitasatosporales</taxon>
        <taxon>Streptomycetaceae</taxon>
        <taxon>Actinacidiphila</taxon>
    </lineage>
</organism>
<dbReference type="Proteomes" id="UP000236754">
    <property type="component" value="Unassembled WGS sequence"/>
</dbReference>
<sequence length="245" mass="26139">METQQVGVVRVTPWWARIVIGVVVLGLLFFLLGRADLLPGIPNPFEETTHDRTGPVVLKSIQDMNRFEGASGNFQVVVDLDKDAKFLPDAVRGKRTLYVGAGSVDAYVDLGKVADGAVTVSDNRRTASIRLPHAALERASLDPKHSYVVSQQRGLFDRIGDFFSGNPGNLQQLNELAATKIQTAAKQTELAQRAETNTRTMLTRMLTSLGFTKVTVAFGPAPKATGPSASLSGSATPSASGSGKS</sequence>
<dbReference type="EMBL" id="FNVU01000001">
    <property type="protein sequence ID" value="SEF46801.1"/>
    <property type="molecule type" value="Genomic_DNA"/>
</dbReference>
<reference evidence="3 4" key="1">
    <citation type="submission" date="2016-10" db="EMBL/GenBank/DDBJ databases">
        <authorList>
            <person name="de Groot N.N."/>
        </authorList>
    </citation>
    <scope>NUCLEOTIDE SEQUENCE [LARGE SCALE GENOMIC DNA]</scope>
    <source>
        <strain evidence="3 4">CGMCC 4.2023</strain>
    </source>
</reference>
<evidence type="ECO:0000313" key="4">
    <source>
        <dbReference type="Proteomes" id="UP000236754"/>
    </source>
</evidence>
<keyword evidence="2" id="KW-0472">Membrane</keyword>
<dbReference type="OrthoDB" id="3366858at2"/>
<feature type="compositionally biased region" description="Low complexity" evidence="1">
    <location>
        <begin position="224"/>
        <end position="245"/>
    </location>
</feature>
<feature type="transmembrane region" description="Helical" evidence="2">
    <location>
        <begin position="14"/>
        <end position="32"/>
    </location>
</feature>
<name>A0A1H5SAD3_9ACTN</name>
<feature type="region of interest" description="Disordered" evidence="1">
    <location>
        <begin position="222"/>
        <end position="245"/>
    </location>
</feature>
<keyword evidence="4" id="KW-1185">Reference proteome</keyword>
<dbReference type="Pfam" id="PF14014">
    <property type="entry name" value="DUF4230"/>
    <property type="match status" value="1"/>
</dbReference>
<proteinExistence type="predicted"/>
<dbReference type="InterPro" id="IPR025324">
    <property type="entry name" value="DUF4230"/>
</dbReference>
<evidence type="ECO:0000313" key="3">
    <source>
        <dbReference type="EMBL" id="SEF46801.1"/>
    </source>
</evidence>
<keyword evidence="2" id="KW-0812">Transmembrane</keyword>
<gene>
    <name evidence="3" type="ORF">SAMN05216223_10135</name>
</gene>
<keyword evidence="2" id="KW-1133">Transmembrane helix</keyword>
<accession>A0A1H5SAD3</accession>
<evidence type="ECO:0000256" key="2">
    <source>
        <dbReference type="SAM" id="Phobius"/>
    </source>
</evidence>
<evidence type="ECO:0008006" key="5">
    <source>
        <dbReference type="Google" id="ProtNLM"/>
    </source>
</evidence>
<evidence type="ECO:0000256" key="1">
    <source>
        <dbReference type="SAM" id="MobiDB-lite"/>
    </source>
</evidence>
<protein>
    <recommendedName>
        <fullName evidence="5">DUF4230 domain-containing protein</fullName>
    </recommendedName>
</protein>